<dbReference type="SMART" id="SM00871">
    <property type="entry name" value="AraC_E_bind"/>
    <property type="match status" value="1"/>
</dbReference>
<dbReference type="Gene3D" id="3.20.80.10">
    <property type="entry name" value="Regulatory factor, effector binding domain"/>
    <property type="match status" value="1"/>
</dbReference>
<dbReference type="PRINTS" id="PR00032">
    <property type="entry name" value="HTHARAC"/>
</dbReference>
<dbReference type="PROSITE" id="PS01124">
    <property type="entry name" value="HTH_ARAC_FAMILY_2"/>
    <property type="match status" value="1"/>
</dbReference>
<dbReference type="Pfam" id="PF12833">
    <property type="entry name" value="HTH_18"/>
    <property type="match status" value="1"/>
</dbReference>
<dbReference type="GO" id="GO:0003700">
    <property type="term" value="F:DNA-binding transcription factor activity"/>
    <property type="evidence" value="ECO:0007669"/>
    <property type="project" value="InterPro"/>
</dbReference>
<keyword evidence="1" id="KW-0805">Transcription regulation</keyword>
<protein>
    <submittedName>
        <fullName evidence="5">Transcriptional activator</fullName>
    </submittedName>
</protein>
<dbReference type="Gene3D" id="1.10.10.60">
    <property type="entry name" value="Homeodomain-like"/>
    <property type="match status" value="2"/>
</dbReference>
<dbReference type="InterPro" id="IPR011256">
    <property type="entry name" value="Reg_factor_effector_dom_sf"/>
</dbReference>
<evidence type="ECO:0000313" key="6">
    <source>
        <dbReference type="Proteomes" id="UP000235828"/>
    </source>
</evidence>
<accession>A0A2N8ZDT7</accession>
<dbReference type="KEGG" id="vta:A2097"/>
<dbReference type="PANTHER" id="PTHR47504:SF5">
    <property type="entry name" value="RIGHT ORIGIN-BINDING PROTEIN"/>
    <property type="match status" value="1"/>
</dbReference>
<dbReference type="InterPro" id="IPR020449">
    <property type="entry name" value="Tscrpt_reg_AraC-type_HTH"/>
</dbReference>
<dbReference type="SUPFAM" id="SSF55136">
    <property type="entry name" value="Probable bacterial effector-binding domain"/>
    <property type="match status" value="1"/>
</dbReference>
<dbReference type="SMART" id="SM00342">
    <property type="entry name" value="HTH_ARAC"/>
    <property type="match status" value="1"/>
</dbReference>
<dbReference type="PROSITE" id="PS00041">
    <property type="entry name" value="HTH_ARAC_FAMILY_1"/>
    <property type="match status" value="1"/>
</dbReference>
<evidence type="ECO:0000256" key="3">
    <source>
        <dbReference type="ARBA" id="ARBA00023163"/>
    </source>
</evidence>
<dbReference type="InterPro" id="IPR018062">
    <property type="entry name" value="HTH_AraC-typ_CS"/>
</dbReference>
<gene>
    <name evidence="5" type="primary">desR</name>
    <name evidence="5" type="ORF">VTAP4600_A2097</name>
</gene>
<dbReference type="InterPro" id="IPR050959">
    <property type="entry name" value="MarA-like"/>
</dbReference>
<proteinExistence type="predicted"/>
<evidence type="ECO:0000259" key="4">
    <source>
        <dbReference type="PROSITE" id="PS01124"/>
    </source>
</evidence>
<dbReference type="EMBL" id="LT960611">
    <property type="protein sequence ID" value="SON50076.1"/>
    <property type="molecule type" value="Genomic_DNA"/>
</dbReference>
<keyword evidence="3" id="KW-0804">Transcription</keyword>
<evidence type="ECO:0000256" key="1">
    <source>
        <dbReference type="ARBA" id="ARBA00023015"/>
    </source>
</evidence>
<dbReference type="InterPro" id="IPR010499">
    <property type="entry name" value="AraC_E-bd"/>
</dbReference>
<dbReference type="OrthoDB" id="282744at2"/>
<dbReference type="Pfam" id="PF06445">
    <property type="entry name" value="GyrI-like"/>
    <property type="match status" value="1"/>
</dbReference>
<dbReference type="Proteomes" id="UP000235828">
    <property type="component" value="Chromosome A"/>
</dbReference>
<sequence>MNPSSDPSLTRIDKILSYIHNNIDKPLSLDILAKQSCWSRWQLQRVFHTKTGVSVAQYVRELKLSLAAEKVLSGNERIVDLALAFGFNSEISFSRAFKQYFGLSPRDYKKIGKLSGIRKPLTRPDTFSLPTDSDLGFCQIRIEHRDAFKLVGLHDTIHGPFSSTPDFSSKVPEIWHALIQFAPQHTAVYPQYGVIDTTHCVLGDEGLVYWASIDDDKIEPSIAEQLSTLTIPQQTYAVLPVYGPISNLANLVEWFMLYWLPNSEYLGVDGYELEVYDTRFSIDSTPSYMEYWLPIQKRLI</sequence>
<evidence type="ECO:0000256" key="2">
    <source>
        <dbReference type="ARBA" id="ARBA00023125"/>
    </source>
</evidence>
<dbReference type="PANTHER" id="PTHR47504">
    <property type="entry name" value="RIGHT ORIGIN-BINDING PROTEIN"/>
    <property type="match status" value="1"/>
</dbReference>
<dbReference type="SUPFAM" id="SSF46689">
    <property type="entry name" value="Homeodomain-like"/>
    <property type="match status" value="2"/>
</dbReference>
<dbReference type="AlphaFoldDB" id="A0A2N8ZDT7"/>
<keyword evidence="2" id="KW-0238">DNA-binding</keyword>
<dbReference type="InterPro" id="IPR009057">
    <property type="entry name" value="Homeodomain-like_sf"/>
</dbReference>
<dbReference type="InterPro" id="IPR018060">
    <property type="entry name" value="HTH_AraC"/>
</dbReference>
<dbReference type="InterPro" id="IPR029442">
    <property type="entry name" value="GyrI-like"/>
</dbReference>
<reference evidence="5 6" key="1">
    <citation type="submission" date="2017-10" db="EMBL/GenBank/DDBJ databases">
        <authorList>
            <person name="Banno H."/>
            <person name="Chua N.-H."/>
        </authorList>
    </citation>
    <scope>NUCLEOTIDE SEQUENCE [LARGE SCALE GENOMIC DNA]</scope>
    <source>
        <strain evidence="5">Vibrio tapetis CECT4600</strain>
    </source>
</reference>
<name>A0A2N8ZDT7_9VIBR</name>
<dbReference type="GO" id="GO:0043565">
    <property type="term" value="F:sequence-specific DNA binding"/>
    <property type="evidence" value="ECO:0007669"/>
    <property type="project" value="InterPro"/>
</dbReference>
<feature type="domain" description="HTH araC/xylS-type" evidence="4">
    <location>
        <begin position="13"/>
        <end position="111"/>
    </location>
</feature>
<organism evidence="5 6">
    <name type="scientific">Vibrio tapetis subsp. tapetis</name>
    <dbReference type="NCBI Taxonomy" id="1671868"/>
    <lineage>
        <taxon>Bacteria</taxon>
        <taxon>Pseudomonadati</taxon>
        <taxon>Pseudomonadota</taxon>
        <taxon>Gammaproteobacteria</taxon>
        <taxon>Vibrionales</taxon>
        <taxon>Vibrionaceae</taxon>
        <taxon>Vibrio</taxon>
    </lineage>
</organism>
<dbReference type="RefSeq" id="WP_102522634.1">
    <property type="nucleotide sequence ID" value="NZ_LT960611.1"/>
</dbReference>
<evidence type="ECO:0000313" key="5">
    <source>
        <dbReference type="EMBL" id="SON50076.1"/>
    </source>
</evidence>
<keyword evidence="6" id="KW-1185">Reference proteome</keyword>